<evidence type="ECO:0000256" key="1">
    <source>
        <dbReference type="ARBA" id="ARBA00022737"/>
    </source>
</evidence>
<dbReference type="Proteomes" id="UP000288429">
    <property type="component" value="Unassembled WGS sequence"/>
</dbReference>
<dbReference type="PANTHER" id="PTHR10039">
    <property type="entry name" value="AMELOGENIN"/>
    <property type="match status" value="1"/>
</dbReference>
<evidence type="ECO:0000313" key="4">
    <source>
        <dbReference type="Proteomes" id="UP000288429"/>
    </source>
</evidence>
<dbReference type="Pfam" id="PF24809">
    <property type="entry name" value="DUF7708"/>
    <property type="match status" value="1"/>
</dbReference>
<accession>A0A428SCI9</accession>
<organism evidence="3 4">
    <name type="scientific">Fusarium ambrosium</name>
    <dbReference type="NCBI Taxonomy" id="131363"/>
    <lineage>
        <taxon>Eukaryota</taxon>
        <taxon>Fungi</taxon>
        <taxon>Dikarya</taxon>
        <taxon>Ascomycota</taxon>
        <taxon>Pezizomycotina</taxon>
        <taxon>Sordariomycetes</taxon>
        <taxon>Hypocreomycetidae</taxon>
        <taxon>Hypocreales</taxon>
        <taxon>Nectriaceae</taxon>
        <taxon>Fusarium</taxon>
        <taxon>Fusarium solani species complex</taxon>
    </lineage>
</organism>
<dbReference type="Pfam" id="PF24883">
    <property type="entry name" value="NPHP3_N"/>
    <property type="match status" value="1"/>
</dbReference>
<dbReference type="InterPro" id="IPR056884">
    <property type="entry name" value="NPHP3-like_N"/>
</dbReference>
<evidence type="ECO:0000313" key="3">
    <source>
        <dbReference type="EMBL" id="RSL87483.1"/>
    </source>
</evidence>
<name>A0A428SCI9_9HYPO</name>
<evidence type="ECO:0000259" key="2">
    <source>
        <dbReference type="PROSITE" id="PS50837"/>
    </source>
</evidence>
<dbReference type="EMBL" id="NIZV01000500">
    <property type="protein sequence ID" value="RSL87483.1"/>
    <property type="molecule type" value="Genomic_DNA"/>
</dbReference>
<proteinExistence type="predicted"/>
<feature type="domain" description="NACHT" evidence="2">
    <location>
        <begin position="310"/>
        <end position="458"/>
    </location>
</feature>
<sequence>MAMQHGSPGPGADNTFAKARDQFLECLAKSDRTQYATCTSPDALIGEAVQCVRTFSNRLEPYFATIGVFVQSHPEFAAVAWGAVRLILKLASNFGGFFQKLTSMLSEIGDMLPRYRDILQLSPACVSDSFRESLIRLYADVFDFFTAVARVFTQKRGTPRRTPAIILDLMWRPFDHRFEDFKAALQSHCKILEAEQSLIQLRMTTDIKNSQADKQRAAFKAQEMMLSSLQKMNETGYNLKKEAREARHLSYTNRLLHWLDPVAPDLVHGHFWKASEARQDSTAEWILADPLFTSWRSADCCVRDDDAGGRYLWIKGNPGIGKTTLAASVLENLQKSCTSSAGDSAEIVIYFFFSYANPESTSRLNAYREILSQIFHGYQHDTAIFDAFTLARMRSSSSKASTNDLLELLNMLASRHMENLKLLLDGVDESDDPDRVVSDMITALKGTGAKILFFSRPNVKTFRAYTATAQLTCLSLTRRNVEGDIRQYLSERLANLVDRGLLAQPPTEHLTNHLLDCANGMFLWARLMMDYVESPALGSVECRMEALWGATEHEDLERMYFRILGLISKRIRPERALAQKILTWLAFQHRSLSRLELWEVLYKVREPYVPSRTGATELLSARDASVFSDTVIILCCSLVEPIGDGYRIIHYTATEFLRDPRVWNFDNFPSQELARPAQSPAALAEQCLAYLVFRIPSAPLSGDKRWGVPVDTCRAMIPFASYAALYWVKHAKLALLSQCTSPETTMISMTKFLFDKAGINAWVELLYTFASREAILNAITELHELADLLQPTAPSACELPDLSAKAAALARDMASLDNNWGDTLIRQPYYIWNDVTAFEHSTTFASTSSVLLRSFAPKSNICTNLSTKPLFSISRASTFDETLRVLIIWPPRSFDEGWRQWLASGGSGRLHPGDVADHYEGAAISGRLDYLVILNSLYFINRQVDDTFQVQRTPLPAFDNEMVWNSTTQSMRYSYSPISNLDSEQYGGPHQIWKSFQPGCRCGIGRGAV</sequence>
<gene>
    <name evidence="3" type="ORF">CDV31_016241</name>
</gene>
<dbReference type="InterPro" id="IPR027417">
    <property type="entry name" value="P-loop_NTPase"/>
</dbReference>
<keyword evidence="4" id="KW-1185">Reference proteome</keyword>
<dbReference type="InterPro" id="IPR056125">
    <property type="entry name" value="DUF7708"/>
</dbReference>
<dbReference type="InterPro" id="IPR007111">
    <property type="entry name" value="NACHT_NTPase"/>
</dbReference>
<dbReference type="PANTHER" id="PTHR10039:SF14">
    <property type="entry name" value="NACHT DOMAIN-CONTAINING PROTEIN"/>
    <property type="match status" value="1"/>
</dbReference>
<dbReference type="PROSITE" id="PS50837">
    <property type="entry name" value="NACHT"/>
    <property type="match status" value="1"/>
</dbReference>
<dbReference type="AlphaFoldDB" id="A0A428SCI9"/>
<dbReference type="SUPFAM" id="SSF52540">
    <property type="entry name" value="P-loop containing nucleoside triphosphate hydrolases"/>
    <property type="match status" value="1"/>
</dbReference>
<reference evidence="3 4" key="1">
    <citation type="submission" date="2017-06" db="EMBL/GenBank/DDBJ databases">
        <title>Cmopartive genomic analysis of Ambrosia Fusariam Clade fungi.</title>
        <authorList>
            <person name="Stajich J.E."/>
            <person name="Carrillo J."/>
            <person name="Kijimoto T."/>
            <person name="Eskalen A."/>
            <person name="O'Donnell K."/>
            <person name="Kasson M."/>
        </authorList>
    </citation>
    <scope>NUCLEOTIDE SEQUENCE [LARGE SCALE GENOMIC DNA]</scope>
    <source>
        <strain evidence="3 4">NRRL 20438</strain>
    </source>
</reference>
<dbReference type="Gene3D" id="3.40.50.300">
    <property type="entry name" value="P-loop containing nucleotide triphosphate hydrolases"/>
    <property type="match status" value="1"/>
</dbReference>
<protein>
    <recommendedName>
        <fullName evidence="2">NACHT domain-containing protein</fullName>
    </recommendedName>
</protein>
<comment type="caution">
    <text evidence="3">The sequence shown here is derived from an EMBL/GenBank/DDBJ whole genome shotgun (WGS) entry which is preliminary data.</text>
</comment>
<keyword evidence="1" id="KW-0677">Repeat</keyword>